<reference evidence="1 2" key="1">
    <citation type="submission" date="2014-11" db="EMBL/GenBank/DDBJ databases">
        <title>Draft Genome Sequence of Brevibacterium linens AE038-8.</title>
        <authorList>
            <person name="Maizel D."/>
            <person name="Utturkar S.M."/>
            <person name="Brown S.D."/>
            <person name="Ferrero M."/>
            <person name="Rosen B.P."/>
        </authorList>
    </citation>
    <scope>NUCLEOTIDE SEQUENCE [LARGE SCALE GENOMIC DNA]</scope>
    <source>
        <strain evidence="1 2">AE038-8</strain>
    </source>
</reference>
<gene>
    <name evidence="1" type="ORF">AE0388_0497</name>
</gene>
<organism evidence="1 2">
    <name type="scientific">Brevibacterium linens</name>
    <dbReference type="NCBI Taxonomy" id="1703"/>
    <lineage>
        <taxon>Bacteria</taxon>
        <taxon>Bacillati</taxon>
        <taxon>Actinomycetota</taxon>
        <taxon>Actinomycetes</taxon>
        <taxon>Micrococcales</taxon>
        <taxon>Brevibacteriaceae</taxon>
        <taxon>Brevibacterium</taxon>
    </lineage>
</organism>
<protein>
    <submittedName>
        <fullName evidence="1">Uncharacterized protein</fullName>
    </submittedName>
</protein>
<dbReference type="AlphaFoldDB" id="A0A0B9A5N1"/>
<name>A0A0B9A5N1_BRELN</name>
<proteinExistence type="predicted"/>
<comment type="caution">
    <text evidence="1">The sequence shown here is derived from an EMBL/GenBank/DDBJ whole genome shotgun (WGS) entry which is preliminary data.</text>
</comment>
<sequence length="68" mass="7499">MVTESLRAAERVHDQELALDAAAPWVAITAVQDDYARMLPFIDQHNTIATLPRADARDCAADMNYVLG</sequence>
<accession>A0A0B9A5N1</accession>
<evidence type="ECO:0000313" key="2">
    <source>
        <dbReference type="Proteomes" id="UP000031488"/>
    </source>
</evidence>
<dbReference type="EMBL" id="JTJZ01000012">
    <property type="protein sequence ID" value="KHS54036.1"/>
    <property type="molecule type" value="Genomic_DNA"/>
</dbReference>
<dbReference type="Proteomes" id="UP000031488">
    <property type="component" value="Unassembled WGS sequence"/>
</dbReference>
<keyword evidence="2" id="KW-1185">Reference proteome</keyword>
<evidence type="ECO:0000313" key="1">
    <source>
        <dbReference type="EMBL" id="KHS54036.1"/>
    </source>
</evidence>